<evidence type="ECO:0000256" key="1">
    <source>
        <dbReference type="SAM" id="MobiDB-lite"/>
    </source>
</evidence>
<evidence type="ECO:0000313" key="4">
    <source>
        <dbReference type="RefSeq" id="XP_035455484.2"/>
    </source>
</evidence>
<accession>A0A9R0DIN9</accession>
<evidence type="ECO:0000313" key="3">
    <source>
        <dbReference type="Proteomes" id="UP000829999"/>
    </source>
</evidence>
<dbReference type="RefSeq" id="XP_035455484.2">
    <property type="nucleotide sequence ID" value="XM_035599591.2"/>
</dbReference>
<feature type="signal peptide" evidence="2">
    <location>
        <begin position="1"/>
        <end position="22"/>
    </location>
</feature>
<sequence length="112" mass="13464">MYKLLNIVSIYLCSYIFIVADCKPDLGGRDPKCFGPYRMALMDEPNCNKRKYFYDQVEEVCKSWAEERPNFGCVHPMHVFTSRRRCKKACIRDDESDESDEYHHFDDYERKR</sequence>
<evidence type="ECO:0000256" key="2">
    <source>
        <dbReference type="SAM" id="SignalP"/>
    </source>
</evidence>
<reference evidence="4" key="1">
    <citation type="submission" date="2025-08" db="UniProtKB">
        <authorList>
            <consortium name="RefSeq"/>
        </authorList>
    </citation>
    <scope>IDENTIFICATION</scope>
    <source>
        <tissue evidence="4">Whole larval tissue</tissue>
    </source>
</reference>
<keyword evidence="2" id="KW-0732">Signal</keyword>
<keyword evidence="3" id="KW-1185">Reference proteome</keyword>
<feature type="compositionally biased region" description="Basic and acidic residues" evidence="1">
    <location>
        <begin position="101"/>
        <end position="112"/>
    </location>
</feature>
<dbReference type="GeneID" id="118279805"/>
<feature type="chain" id="PRO_5040171127" evidence="2">
    <location>
        <begin position="23"/>
        <end position="112"/>
    </location>
</feature>
<protein>
    <submittedName>
        <fullName evidence="4">Uncharacterized protein LOC118279805</fullName>
    </submittedName>
</protein>
<name>A0A9R0DIN9_SPOFR</name>
<organism evidence="3 4">
    <name type="scientific">Spodoptera frugiperda</name>
    <name type="common">Fall armyworm</name>
    <dbReference type="NCBI Taxonomy" id="7108"/>
    <lineage>
        <taxon>Eukaryota</taxon>
        <taxon>Metazoa</taxon>
        <taxon>Ecdysozoa</taxon>
        <taxon>Arthropoda</taxon>
        <taxon>Hexapoda</taxon>
        <taxon>Insecta</taxon>
        <taxon>Pterygota</taxon>
        <taxon>Neoptera</taxon>
        <taxon>Endopterygota</taxon>
        <taxon>Lepidoptera</taxon>
        <taxon>Glossata</taxon>
        <taxon>Ditrysia</taxon>
        <taxon>Noctuoidea</taxon>
        <taxon>Noctuidae</taxon>
        <taxon>Amphipyrinae</taxon>
        <taxon>Spodoptera</taxon>
    </lineage>
</organism>
<dbReference type="AlphaFoldDB" id="A0A9R0DIN9"/>
<proteinExistence type="predicted"/>
<gene>
    <name evidence="4" type="primary">LOC118279805</name>
</gene>
<dbReference type="Proteomes" id="UP000829999">
    <property type="component" value="Chromosome 22"/>
</dbReference>
<feature type="region of interest" description="Disordered" evidence="1">
    <location>
        <begin position="92"/>
        <end position="112"/>
    </location>
</feature>